<dbReference type="AlphaFoldDB" id="A0A381VMB2"/>
<evidence type="ECO:0000259" key="1">
    <source>
        <dbReference type="Pfam" id="PF13472"/>
    </source>
</evidence>
<sequence length="253" mass="28232">MLNRRTFLKSGIGCSGAGALAVTGSAKGGLAKFSSVGGYGYRLPKLAKRSRLLFLGDSITDMKWGRNERDRNHYLGHSYVYLIASRLGVDMPEAQLEFFNRGISGHKVSDLKARWKKDAVDMKPDLLSILIGVNDVSRGGTLEQWESDYRFILDASRKAKANLPLVLLDPFVLRSGRLKNEVAWKKWRGKVDEYGAIVAELAKDYNAIHVKTQEVFDAAAKAVSPEHWIWDGVHPLPQGHELIARNWLQKVSG</sequence>
<dbReference type="PANTHER" id="PTHR30383:SF5">
    <property type="entry name" value="SGNH HYDROLASE-TYPE ESTERASE DOMAIN-CONTAINING PROTEIN"/>
    <property type="match status" value="1"/>
</dbReference>
<protein>
    <recommendedName>
        <fullName evidence="1">SGNH hydrolase-type esterase domain-containing protein</fullName>
    </recommendedName>
</protein>
<gene>
    <name evidence="2" type="ORF">METZ01_LOCUS94330</name>
</gene>
<reference evidence="2" key="1">
    <citation type="submission" date="2018-05" db="EMBL/GenBank/DDBJ databases">
        <authorList>
            <person name="Lanie J.A."/>
            <person name="Ng W.-L."/>
            <person name="Kazmierczak K.M."/>
            <person name="Andrzejewski T.M."/>
            <person name="Davidsen T.M."/>
            <person name="Wayne K.J."/>
            <person name="Tettelin H."/>
            <person name="Glass J.I."/>
            <person name="Rusch D."/>
            <person name="Podicherti R."/>
            <person name="Tsui H.-C.T."/>
            <person name="Winkler M.E."/>
        </authorList>
    </citation>
    <scope>NUCLEOTIDE SEQUENCE</scope>
</reference>
<dbReference type="InterPro" id="IPR006311">
    <property type="entry name" value="TAT_signal"/>
</dbReference>
<name>A0A381VMB2_9ZZZZ</name>
<dbReference type="GO" id="GO:0004622">
    <property type="term" value="F:phosphatidylcholine lysophospholipase activity"/>
    <property type="evidence" value="ECO:0007669"/>
    <property type="project" value="TreeGrafter"/>
</dbReference>
<dbReference type="EMBL" id="UINC01009243">
    <property type="protein sequence ID" value="SVA41476.1"/>
    <property type="molecule type" value="Genomic_DNA"/>
</dbReference>
<evidence type="ECO:0000313" key="2">
    <source>
        <dbReference type="EMBL" id="SVA41476.1"/>
    </source>
</evidence>
<organism evidence="2">
    <name type="scientific">marine metagenome</name>
    <dbReference type="NCBI Taxonomy" id="408172"/>
    <lineage>
        <taxon>unclassified sequences</taxon>
        <taxon>metagenomes</taxon>
        <taxon>ecological metagenomes</taxon>
    </lineage>
</organism>
<feature type="domain" description="SGNH hydrolase-type esterase" evidence="1">
    <location>
        <begin position="54"/>
        <end position="242"/>
    </location>
</feature>
<proteinExistence type="predicted"/>
<dbReference type="CDD" id="cd01834">
    <property type="entry name" value="SGNH_hydrolase_like_2"/>
    <property type="match status" value="1"/>
</dbReference>
<accession>A0A381VMB2</accession>
<dbReference type="PANTHER" id="PTHR30383">
    <property type="entry name" value="THIOESTERASE 1/PROTEASE 1/LYSOPHOSPHOLIPASE L1"/>
    <property type="match status" value="1"/>
</dbReference>
<dbReference type="InterPro" id="IPR013830">
    <property type="entry name" value="SGNH_hydro"/>
</dbReference>
<dbReference type="Gene3D" id="3.40.50.1110">
    <property type="entry name" value="SGNH hydrolase"/>
    <property type="match status" value="1"/>
</dbReference>
<dbReference type="Pfam" id="PF13472">
    <property type="entry name" value="Lipase_GDSL_2"/>
    <property type="match status" value="1"/>
</dbReference>
<dbReference type="SUPFAM" id="SSF52266">
    <property type="entry name" value="SGNH hydrolase"/>
    <property type="match status" value="1"/>
</dbReference>
<dbReference type="InterPro" id="IPR051532">
    <property type="entry name" value="Ester_Hydrolysis_Enzymes"/>
</dbReference>
<dbReference type="PROSITE" id="PS51318">
    <property type="entry name" value="TAT"/>
    <property type="match status" value="1"/>
</dbReference>
<dbReference type="InterPro" id="IPR036514">
    <property type="entry name" value="SGNH_hydro_sf"/>
</dbReference>